<keyword evidence="1" id="KW-1133">Transmembrane helix</keyword>
<organism evidence="2">
    <name type="scientific">Mastomys natalensis cytomegalovirus 2</name>
    <dbReference type="NCBI Taxonomy" id="2973540"/>
    <lineage>
        <taxon>Viruses</taxon>
        <taxon>Duplodnaviria</taxon>
        <taxon>Heunggongvirae</taxon>
        <taxon>Peploviricota</taxon>
        <taxon>Herviviricetes</taxon>
        <taxon>Herpesvirales</taxon>
        <taxon>Orthoherpesviridae</taxon>
        <taxon>Betaherpesvirinae</taxon>
        <taxon>Muromegalovirus</taxon>
    </lineage>
</organism>
<accession>A0A9Y1IQV4</accession>
<sequence>MIVAAMVAAYLALAPSGKIPITDRSRMSLRENLVAGATVTALLYFITKHGILTRR</sequence>
<evidence type="ECO:0000313" key="2">
    <source>
        <dbReference type="EMBL" id="WEG71552.1"/>
    </source>
</evidence>
<keyword evidence="1" id="KW-0472">Membrane</keyword>
<reference evidence="2" key="1">
    <citation type="submission" date="2022-09" db="EMBL/GenBank/DDBJ databases">
        <authorList>
            <person name="Vucak M."/>
            <person name="Davison A.J."/>
        </authorList>
    </citation>
    <scope>NUCLEOTIDE SEQUENCE</scope>
    <source>
        <strain evidence="2">Mnat2</strain>
    </source>
</reference>
<proteinExistence type="predicted"/>
<gene>
    <name evidence="2" type="primary">m41.1</name>
</gene>
<dbReference type="EMBL" id="OP429141">
    <property type="protein sequence ID" value="WEG71552.1"/>
    <property type="molecule type" value="Genomic_DNA"/>
</dbReference>
<name>A0A9Y1IQV4_9BETA</name>
<feature type="transmembrane region" description="Helical" evidence="1">
    <location>
        <begin position="34"/>
        <end position="52"/>
    </location>
</feature>
<protein>
    <submittedName>
        <fullName evidence="2">Protein m41.1</fullName>
    </submittedName>
</protein>
<evidence type="ECO:0000256" key="1">
    <source>
        <dbReference type="SAM" id="Phobius"/>
    </source>
</evidence>
<reference evidence="2" key="2">
    <citation type="submission" date="2023-06" db="EMBL/GenBank/DDBJ databases">
        <title>Isolation and genome sequencing of cytomegaloviruses from Natal multimammate mice (Mastomys natalensis).</title>
        <authorList>
            <person name="Jarvis M.A."/>
            <person name="Davison A.J."/>
        </authorList>
    </citation>
    <scope>NUCLEOTIDE SEQUENCE</scope>
    <source>
        <strain evidence="2">Mnat2</strain>
    </source>
</reference>
<keyword evidence="1" id="KW-0812">Transmembrane</keyword>